<protein>
    <submittedName>
        <fullName evidence="1">Uncharacterized protein</fullName>
    </submittedName>
</protein>
<reference evidence="1" key="1">
    <citation type="submission" date="2014-09" db="EMBL/GenBank/DDBJ databases">
        <authorList>
            <person name="Magalhaes I.L.F."/>
            <person name="Oliveira U."/>
            <person name="Santos F.R."/>
            <person name="Vidigal T.H.D.A."/>
            <person name="Brescovit A.D."/>
            <person name="Santos A.J."/>
        </authorList>
    </citation>
    <scope>NUCLEOTIDE SEQUENCE</scope>
    <source>
        <tissue evidence="1">Shoot tissue taken approximately 20 cm above the soil surface</tissue>
    </source>
</reference>
<dbReference type="EMBL" id="GBRH01244847">
    <property type="protein sequence ID" value="JAD53048.1"/>
    <property type="molecule type" value="Transcribed_RNA"/>
</dbReference>
<proteinExistence type="predicted"/>
<name>A0A0A9AT64_ARUDO</name>
<accession>A0A0A9AT64</accession>
<organism evidence="1">
    <name type="scientific">Arundo donax</name>
    <name type="common">Giant reed</name>
    <name type="synonym">Donax arundinaceus</name>
    <dbReference type="NCBI Taxonomy" id="35708"/>
    <lineage>
        <taxon>Eukaryota</taxon>
        <taxon>Viridiplantae</taxon>
        <taxon>Streptophyta</taxon>
        <taxon>Embryophyta</taxon>
        <taxon>Tracheophyta</taxon>
        <taxon>Spermatophyta</taxon>
        <taxon>Magnoliopsida</taxon>
        <taxon>Liliopsida</taxon>
        <taxon>Poales</taxon>
        <taxon>Poaceae</taxon>
        <taxon>PACMAD clade</taxon>
        <taxon>Arundinoideae</taxon>
        <taxon>Arundineae</taxon>
        <taxon>Arundo</taxon>
    </lineage>
</organism>
<dbReference type="AlphaFoldDB" id="A0A0A9AT64"/>
<sequence>MHDCNSPSATIAWSHAAASVARNSCSFTACHGRGSAMVPLTSELTASCRRSTQRLQSKLATCLAWNTL</sequence>
<reference evidence="1" key="2">
    <citation type="journal article" date="2015" name="Data Brief">
        <title>Shoot transcriptome of the giant reed, Arundo donax.</title>
        <authorList>
            <person name="Barrero R.A."/>
            <person name="Guerrero F.D."/>
            <person name="Moolhuijzen P."/>
            <person name="Goolsby J.A."/>
            <person name="Tidwell J."/>
            <person name="Bellgard S.E."/>
            <person name="Bellgard M.I."/>
        </authorList>
    </citation>
    <scope>NUCLEOTIDE SEQUENCE</scope>
    <source>
        <tissue evidence="1">Shoot tissue taken approximately 20 cm above the soil surface</tissue>
    </source>
</reference>
<evidence type="ECO:0000313" key="1">
    <source>
        <dbReference type="EMBL" id="JAD53048.1"/>
    </source>
</evidence>